<evidence type="ECO:0000313" key="1">
    <source>
        <dbReference type="EMBL" id="QNM08409.1"/>
    </source>
</evidence>
<protein>
    <submittedName>
        <fullName evidence="1">Uncharacterized protein</fullName>
    </submittedName>
</protein>
<dbReference type="Proteomes" id="UP000515860">
    <property type="component" value="Chromosome"/>
</dbReference>
<dbReference type="KEGG" id="whj:H9Q79_16270"/>
<organism evidence="1 2">
    <name type="scientific">Wansuia hejianensis</name>
    <dbReference type="NCBI Taxonomy" id="2763667"/>
    <lineage>
        <taxon>Bacteria</taxon>
        <taxon>Bacillati</taxon>
        <taxon>Bacillota</taxon>
        <taxon>Clostridia</taxon>
        <taxon>Lachnospirales</taxon>
        <taxon>Lachnospiraceae</taxon>
        <taxon>Wansuia</taxon>
    </lineage>
</organism>
<gene>
    <name evidence="1" type="ORF">H9Q79_16270</name>
</gene>
<dbReference type="EMBL" id="CP060635">
    <property type="protein sequence ID" value="QNM08409.1"/>
    <property type="molecule type" value="Genomic_DNA"/>
</dbReference>
<reference evidence="1 2" key="1">
    <citation type="submission" date="2020-08" db="EMBL/GenBank/DDBJ databases">
        <authorList>
            <person name="Liu C."/>
            <person name="Sun Q."/>
        </authorList>
    </citation>
    <scope>NUCLEOTIDE SEQUENCE [LARGE SCALE GENOMIC DNA]</scope>
    <source>
        <strain evidence="1 2">NSJ-29</strain>
    </source>
</reference>
<dbReference type="RefSeq" id="WP_118644858.1">
    <property type="nucleotide sequence ID" value="NZ_CP060635.1"/>
</dbReference>
<keyword evidence="2" id="KW-1185">Reference proteome</keyword>
<evidence type="ECO:0000313" key="2">
    <source>
        <dbReference type="Proteomes" id="UP000515860"/>
    </source>
</evidence>
<name>A0A7G9GC77_9FIRM</name>
<sequence>MAVLDGCEAKFKTPVPEDRTCPKCGAEVEVFTIKGRIVEDVTCKCGYVFKAQEPDSPMPPEKEQ</sequence>
<dbReference type="AlphaFoldDB" id="A0A7G9GC77"/>
<accession>A0A7G9GC77</accession>
<proteinExistence type="predicted"/>